<feature type="region of interest" description="Disordered" evidence="9">
    <location>
        <begin position="1436"/>
        <end position="1468"/>
    </location>
</feature>
<feature type="region of interest" description="Disordered" evidence="9">
    <location>
        <begin position="1004"/>
        <end position="1035"/>
    </location>
</feature>
<feature type="compositionally biased region" description="Basic and acidic residues" evidence="9">
    <location>
        <begin position="210"/>
        <end position="239"/>
    </location>
</feature>
<keyword evidence="4 11" id="KW-0347">Helicase</keyword>
<evidence type="ECO:0000256" key="8">
    <source>
        <dbReference type="ARBA" id="ARBA00023235"/>
    </source>
</evidence>
<feature type="compositionally biased region" description="Basic and acidic residues" evidence="9">
    <location>
        <begin position="252"/>
        <end position="271"/>
    </location>
</feature>
<evidence type="ECO:0000259" key="10">
    <source>
        <dbReference type="PROSITE" id="PS51193"/>
    </source>
</evidence>
<evidence type="ECO:0000256" key="6">
    <source>
        <dbReference type="ARBA" id="ARBA00023004"/>
    </source>
</evidence>
<dbReference type="InterPro" id="IPR027417">
    <property type="entry name" value="P-loop_NTPase"/>
</dbReference>
<organism evidence="11 12">
    <name type="scientific">Toxoplasma gondii GAB2-2007-GAL-DOM2</name>
    <dbReference type="NCBI Taxonomy" id="1130820"/>
    <lineage>
        <taxon>Eukaryota</taxon>
        <taxon>Sar</taxon>
        <taxon>Alveolata</taxon>
        <taxon>Apicomplexa</taxon>
        <taxon>Conoidasida</taxon>
        <taxon>Coccidia</taxon>
        <taxon>Eucoccidiorida</taxon>
        <taxon>Eimeriorina</taxon>
        <taxon>Sarcocystidae</taxon>
        <taxon>Toxoplasma</taxon>
    </lineage>
</organism>
<feature type="region of interest" description="Disordered" evidence="9">
    <location>
        <begin position="1322"/>
        <end position="1343"/>
    </location>
</feature>
<feature type="region of interest" description="Disordered" evidence="9">
    <location>
        <begin position="2008"/>
        <end position="2077"/>
    </location>
</feature>
<evidence type="ECO:0000256" key="3">
    <source>
        <dbReference type="ARBA" id="ARBA00022801"/>
    </source>
</evidence>
<evidence type="ECO:0000256" key="2">
    <source>
        <dbReference type="ARBA" id="ARBA00022741"/>
    </source>
</evidence>
<accession>A0A086KW04</accession>
<feature type="compositionally biased region" description="Basic and acidic residues" evidence="9">
    <location>
        <begin position="2096"/>
        <end position="2108"/>
    </location>
</feature>
<name>A0A086KW04_TOXGO</name>
<evidence type="ECO:0000256" key="4">
    <source>
        <dbReference type="ARBA" id="ARBA00022806"/>
    </source>
</evidence>
<feature type="compositionally biased region" description="Low complexity" evidence="9">
    <location>
        <begin position="1451"/>
        <end position="1468"/>
    </location>
</feature>
<dbReference type="InterPro" id="IPR014013">
    <property type="entry name" value="Helic_SF1/SF2_ATP-bd_DinG/Rad3"/>
</dbReference>
<dbReference type="OrthoDB" id="19182at2759"/>
<dbReference type="SMART" id="SM00491">
    <property type="entry name" value="HELICc2"/>
    <property type="match status" value="1"/>
</dbReference>
<dbReference type="InterPro" id="IPR010614">
    <property type="entry name" value="RAD3-like_helicase_DEAD"/>
</dbReference>
<keyword evidence="6" id="KW-0408">Iron</keyword>
<feature type="compositionally biased region" description="Basic and acidic residues" evidence="9">
    <location>
        <begin position="482"/>
        <end position="511"/>
    </location>
</feature>
<feature type="compositionally biased region" description="Acidic residues" evidence="9">
    <location>
        <begin position="2260"/>
        <end position="2275"/>
    </location>
</feature>
<sequence>MDLPPVITDPSSRPLSSSSSSSLASFSSVPVGAPEADQLGSASPPYLFLDSLWLPSSIDLLAARLKLLHLRAERDARCLSSASPSSSLSTSPSAHLAARLVSSDTCRGGGVGQRFDPEARPATGVKKDEATGAQLHAAIQAFVFRPGNAFPKDALPFSSSTAYRPQHVSVKAETKAVDAALRGVVVGRSGVDSKPRASASACTSCLGPEDVARNGEYGDKNGEENGNADAKDGGGEAKAFDGPSRKGGASGDEARVSRERSEKQDGWAKREETEDTCVVLPRLKTSHIKGRETIRGLNVLLHYSSALPPQKEVMAAVIEACQTERHAIIESPTGTGKTAALLCAGLAWQREAQREAQSRSIGRIIYCTRTQKQASQVIAELKKSPYQPAAVQLASRSHLCPYMNPSLRSFVLSTASRHLSRDRPCPSCPSCPSRSSSSTSSFSSSSRCSSFSSCSSVGPGPHSAVPQKTEERGEGRSGCGSERGETKREDASFVKTEEQNEALKRRGEQENGRQWLTPKRLLCGKQGPSSASRSHPARKEKKYVQCSLDSLLITGKPQGRKNFREESKETQQGDACARGAWICAKRRRESPSSVDAGNFLRKLLLLPACEPSDASIASAPSRLVEDDECRQSGTRVDTWRRKAGRFRDRSEADGFAFLLDRLLGFAVDSCAARERAGETESNRGDGGDRRKVEQIDEREREKERQTEGEETESEAEVCEGGGAWWRLRRQPELPKRAKLSQAEERGREFGSPSLSKNHSKNAEERNRRLRDHALDQPDGWLCPFYVRLGERLFAERLFERARPGLALCSQAEGAKTAIFQAENDREKEPGEASERGVAPPNAIPAEMTEEEKGRSKPGEELSDQEGGAMDIEELARFTLTSFCSQPSDRSGNSACRSKLFEKKRQLFAAAGACPYHATLALLPMADLVVCPYNYVLDPGVAASSKLNDLLKGSVIIFDEGHNVESICRDAGSLDLQMHRITALFHWVEAIRGYVARQLASSGFPPSCSASREPTPSEDFASVASTSPPPESPQSVSFVLSVSSAPGHAPGDVETEAMRRLVSASLPALLDFLGRLIRVGEKATRSPDDLARAIQRDGGDLGAELAWRRRGRPCVSRGRGCETAWQTDRVLKEIGGEEADTMTVTLGRWGGEIKHRAVGPGVSPWPRSSPSFLASASTSSVSSAAARLHSRFSAESLDGCLDFLLEMGVAREEAATYGEKVKAAVDEIHRLLLLADPLQASNATRDQANWGDSREMRELEKLVYIFSLLTAHPNCYQVRLAAKLPEEEVERLLLFRREASRGSCQPAGLFRADSEWREAKAEFPGTAAGGDDLEQESKSAESGERGQDWRFRNLLKNVSLHLWLLAPAVTFERISQQARTVIVASGTLEPIESLMSELGPSFARRLLPSPVRASHVVAPAQLAIACLQTMPVGDSTFHFRRRDSSNSQGLGPSSSSAPAASPSRLTNSTQRSSFSSVSFSSSSSALCSSQGPRLSTSQLGSTHGDGLSLSASASVGRPAGSPGRSVPLECSSRQLTNPSFLLHLGWCIVRLVQAIPGGILVFFPSFSMLQKAQRLWSGGSQRPESRQRRGASWRSFAASAGPAEKRPFGSRGNAEPDHAPSVWAALQELKKTVIVERGTDVLGTVSSRASDALGSDAEVQEDSRRGAGGDSERDPKEMFCESVDERGHALMLAVYRGKMSEGLSFNDAYCRGVLCIGIPYPALRDPKIESKMKFNDALHTLSLSPEHLLSCASDMATADRTTSARPPNASLSSPASLASPASLSSLSSCGFPPQATRASEAEREKRTLSTCAAEPVKTGGKESRCMGREDGQNPFVATAAQANGTEKDAKPTAWLDGRRWYIIQAYRALNQAIGRCIRHKHDYGVVILLDSRHAFPSSSKCASFAPASSSFSSLSSSLFSTSSFSSSAVSLGRPGHGVFPQRLPEMGASSALFCRWFSPHLQSLTSCESLVQTLRAHFSIAPRVAAHMHLLAAAVPKSAAKTVSAACTPLPAHEQRRGGSIQRETEDSGSRGERKAASVESEARIDKENEPASACGGGPGPNRSPDLSQLSSQSALQALSRSGRDLVFPPLLVRVNDTKGETRGREVKGENGQMKSEESEGESTVETIAGIPAFASWHRGKTATQSFAPVSRAELGGGDSEVCGSGKGGKAKEERNEELQDATQQRKPSEGERDPTLSWDESGDSTETTEKAKAVAAEEGEGSEENGDRSRSTHPTAAEGMQEGGERLESMKRMKTHSWGEQEEDREDLEDILAAL</sequence>
<feature type="region of interest" description="Disordered" evidence="9">
    <location>
        <begin position="673"/>
        <end position="718"/>
    </location>
</feature>
<protein>
    <submittedName>
        <fullName evidence="11">Putative helicase</fullName>
    </submittedName>
</protein>
<feature type="compositionally biased region" description="Polar residues" evidence="9">
    <location>
        <begin position="1490"/>
        <end position="1500"/>
    </location>
</feature>
<feature type="region of interest" description="Disordered" evidence="9">
    <location>
        <begin position="1"/>
        <end position="35"/>
    </location>
</feature>
<evidence type="ECO:0000256" key="1">
    <source>
        <dbReference type="ARBA" id="ARBA00022723"/>
    </source>
</evidence>
<feature type="region of interest" description="Disordered" evidence="9">
    <location>
        <begin position="421"/>
        <end position="515"/>
    </location>
</feature>
<feature type="region of interest" description="Disordered" evidence="9">
    <location>
        <begin position="2148"/>
        <end position="2275"/>
    </location>
</feature>
<dbReference type="Proteomes" id="UP000028837">
    <property type="component" value="Unassembled WGS sequence"/>
</dbReference>
<dbReference type="GO" id="GO:0016818">
    <property type="term" value="F:hydrolase activity, acting on acid anhydrides, in phosphorus-containing anhydrides"/>
    <property type="evidence" value="ECO:0007669"/>
    <property type="project" value="InterPro"/>
</dbReference>
<keyword evidence="7" id="KW-0411">Iron-sulfur</keyword>
<reference evidence="11 12" key="1">
    <citation type="submission" date="2014-02" db="EMBL/GenBank/DDBJ databases">
        <authorList>
            <person name="Sibley D."/>
            <person name="Venepally P."/>
            <person name="Karamycheva S."/>
            <person name="Hadjithomas M."/>
            <person name="Khan A."/>
            <person name="Brunk B."/>
            <person name="Roos D."/>
            <person name="Caler E."/>
            <person name="Lorenzi H."/>
        </authorList>
    </citation>
    <scope>NUCLEOTIDE SEQUENCE [LARGE SCALE GENOMIC DNA]</scope>
    <source>
        <strain evidence="11 12">GAB2-2007-GAL-DOM2</strain>
    </source>
</reference>
<keyword evidence="2" id="KW-0547">Nucleotide-binding</keyword>
<comment type="caution">
    <text evidence="11">The sequence shown here is derived from an EMBL/GenBank/DDBJ whole genome shotgun (WGS) entry which is preliminary data.</text>
</comment>
<feature type="compositionally biased region" description="Basic and acidic residues" evidence="9">
    <location>
        <begin position="1334"/>
        <end position="1343"/>
    </location>
</feature>
<dbReference type="GO" id="GO:0046872">
    <property type="term" value="F:metal ion binding"/>
    <property type="evidence" value="ECO:0007669"/>
    <property type="project" value="UniProtKB-KW"/>
</dbReference>
<dbReference type="GO" id="GO:0005634">
    <property type="term" value="C:nucleus"/>
    <property type="evidence" value="ECO:0007669"/>
    <property type="project" value="TreeGrafter"/>
</dbReference>
<feature type="region of interest" description="Disordered" evidence="9">
    <location>
        <begin position="210"/>
        <end position="271"/>
    </location>
</feature>
<dbReference type="PANTHER" id="PTHR11472">
    <property type="entry name" value="DNA REPAIR DEAD HELICASE RAD3/XP-D SUBFAMILY MEMBER"/>
    <property type="match status" value="1"/>
</dbReference>
<feature type="compositionally biased region" description="Basic and acidic residues" evidence="9">
    <location>
        <begin position="1660"/>
        <end position="1675"/>
    </location>
</feature>
<dbReference type="GO" id="GO:0006289">
    <property type="term" value="P:nucleotide-excision repair"/>
    <property type="evidence" value="ECO:0007669"/>
    <property type="project" value="TreeGrafter"/>
</dbReference>
<feature type="compositionally biased region" description="Low complexity" evidence="9">
    <location>
        <begin position="430"/>
        <end position="456"/>
    </location>
</feature>
<feature type="compositionally biased region" description="Low complexity" evidence="9">
    <location>
        <begin position="10"/>
        <end position="28"/>
    </location>
</feature>
<dbReference type="GO" id="GO:0003677">
    <property type="term" value="F:DNA binding"/>
    <property type="evidence" value="ECO:0007669"/>
    <property type="project" value="InterPro"/>
</dbReference>
<dbReference type="EMBL" id="AHZU02000092">
    <property type="protein sequence ID" value="KFG48572.1"/>
    <property type="molecule type" value="Genomic_DNA"/>
</dbReference>
<dbReference type="GO" id="GO:0005524">
    <property type="term" value="F:ATP binding"/>
    <property type="evidence" value="ECO:0007669"/>
    <property type="project" value="UniProtKB-KW"/>
</dbReference>
<dbReference type="GO" id="GO:1990918">
    <property type="term" value="P:double-strand break repair involved in meiotic recombination"/>
    <property type="evidence" value="ECO:0007669"/>
    <property type="project" value="TreeGrafter"/>
</dbReference>
<feature type="compositionally biased region" description="Basic and acidic residues" evidence="9">
    <location>
        <begin position="735"/>
        <end position="748"/>
    </location>
</feature>
<keyword evidence="1" id="KW-0479">Metal-binding</keyword>
<dbReference type="SMART" id="SM00488">
    <property type="entry name" value="DEXDc2"/>
    <property type="match status" value="1"/>
</dbReference>
<dbReference type="PANTHER" id="PTHR11472:SF47">
    <property type="entry name" value="FANCONI ANEMIA GROUP J PROTEIN"/>
    <property type="match status" value="1"/>
</dbReference>
<evidence type="ECO:0000313" key="12">
    <source>
        <dbReference type="Proteomes" id="UP000028837"/>
    </source>
</evidence>
<dbReference type="PROSITE" id="PS51193">
    <property type="entry name" value="HELICASE_ATP_BIND_2"/>
    <property type="match status" value="1"/>
</dbReference>
<feature type="compositionally biased region" description="Acidic residues" evidence="9">
    <location>
        <begin position="708"/>
        <end position="717"/>
    </location>
</feature>
<feature type="region of interest" description="Disordered" evidence="9">
    <location>
        <begin position="823"/>
        <end position="866"/>
    </location>
</feature>
<feature type="region of interest" description="Disordered" evidence="9">
    <location>
        <begin position="735"/>
        <end position="766"/>
    </location>
</feature>
<dbReference type="GO" id="GO:0003678">
    <property type="term" value="F:DNA helicase activity"/>
    <property type="evidence" value="ECO:0007669"/>
    <property type="project" value="InterPro"/>
</dbReference>
<feature type="compositionally biased region" description="Basic and acidic residues" evidence="9">
    <location>
        <begin position="823"/>
        <end position="834"/>
    </location>
</feature>
<feature type="region of interest" description="Disordered" evidence="9">
    <location>
        <begin position="2096"/>
        <end position="2124"/>
    </location>
</feature>
<feature type="domain" description="Helicase ATP-binding" evidence="10">
    <location>
        <begin position="296"/>
        <end position="1007"/>
    </location>
</feature>
<keyword evidence="3" id="KW-0378">Hydrolase</keyword>
<dbReference type="GO" id="GO:0051536">
    <property type="term" value="F:iron-sulfur cluster binding"/>
    <property type="evidence" value="ECO:0007669"/>
    <property type="project" value="UniProtKB-KW"/>
</dbReference>
<dbReference type="SUPFAM" id="SSF52540">
    <property type="entry name" value="P-loop containing nucleoside triphosphate hydrolases"/>
    <property type="match status" value="1"/>
</dbReference>
<dbReference type="InterPro" id="IPR006554">
    <property type="entry name" value="Helicase-like_DEXD_c2"/>
</dbReference>
<dbReference type="InterPro" id="IPR045028">
    <property type="entry name" value="DinG/Rad3-like"/>
</dbReference>
<keyword evidence="5" id="KW-0067">ATP-binding</keyword>
<evidence type="ECO:0000256" key="7">
    <source>
        <dbReference type="ARBA" id="ARBA00023014"/>
    </source>
</evidence>
<dbReference type="Pfam" id="PF06733">
    <property type="entry name" value="DEAD_2"/>
    <property type="match status" value="2"/>
</dbReference>
<dbReference type="Gene3D" id="3.40.50.300">
    <property type="entry name" value="P-loop containing nucleotide triphosphate hydrolases"/>
    <property type="match status" value="3"/>
</dbReference>
<feature type="region of interest" description="Disordered" evidence="9">
    <location>
        <begin position="1490"/>
        <end position="1525"/>
    </location>
</feature>
<dbReference type="InterPro" id="IPR006555">
    <property type="entry name" value="ATP-dep_Helicase_C"/>
</dbReference>
<feature type="compositionally biased region" description="Low complexity" evidence="9">
    <location>
        <begin position="2066"/>
        <end position="2077"/>
    </location>
</feature>
<feature type="region of interest" description="Disordered" evidence="9">
    <location>
        <begin position="1785"/>
        <end position="1809"/>
    </location>
</feature>
<gene>
    <name evidence="11" type="ORF">TGDOM2_231800</name>
</gene>
<feature type="compositionally biased region" description="Basic and acidic residues" evidence="9">
    <location>
        <begin position="2012"/>
        <end position="2049"/>
    </location>
</feature>
<dbReference type="VEuPathDB" id="ToxoDB:TGDOM2_231800"/>
<feature type="compositionally biased region" description="Basic and acidic residues" evidence="9">
    <location>
        <begin position="850"/>
        <end position="859"/>
    </location>
</feature>
<feature type="region of interest" description="Disordered" evidence="9">
    <location>
        <begin position="1575"/>
        <end position="1616"/>
    </location>
</feature>
<evidence type="ECO:0000256" key="5">
    <source>
        <dbReference type="ARBA" id="ARBA00022840"/>
    </source>
</evidence>
<feature type="region of interest" description="Disordered" evidence="9">
    <location>
        <begin position="1651"/>
        <end position="1675"/>
    </location>
</feature>
<feature type="compositionally biased region" description="Basic and acidic residues" evidence="9">
    <location>
        <begin position="673"/>
        <end position="707"/>
    </location>
</feature>
<proteinExistence type="predicted"/>
<dbReference type="Pfam" id="PF13307">
    <property type="entry name" value="Helicase_C_2"/>
    <property type="match status" value="2"/>
</dbReference>
<evidence type="ECO:0000313" key="11">
    <source>
        <dbReference type="EMBL" id="KFG48572.1"/>
    </source>
</evidence>
<keyword evidence="8" id="KW-0413">Isomerase</keyword>
<evidence type="ECO:0000256" key="9">
    <source>
        <dbReference type="SAM" id="MobiDB-lite"/>
    </source>
</evidence>